<organism evidence="21 22">
    <name type="scientific">Dietzia aerolata</name>
    <dbReference type="NCBI Taxonomy" id="595984"/>
    <lineage>
        <taxon>Bacteria</taxon>
        <taxon>Bacillati</taxon>
        <taxon>Actinomycetota</taxon>
        <taxon>Actinomycetes</taxon>
        <taxon>Mycobacteriales</taxon>
        <taxon>Dietziaceae</taxon>
        <taxon>Dietzia</taxon>
    </lineage>
</organism>
<feature type="chain" id="PRO_5046122769" description="Cholesterol oxidase" evidence="17">
    <location>
        <begin position="29"/>
        <end position="546"/>
    </location>
</feature>
<keyword evidence="22" id="KW-1185">Reference proteome</keyword>
<keyword evidence="5" id="KW-0274">FAD</keyword>
<evidence type="ECO:0000256" key="3">
    <source>
        <dbReference type="ARBA" id="ARBA00022548"/>
    </source>
</evidence>
<dbReference type="EMBL" id="JBHMDY010000004">
    <property type="protein sequence ID" value="MFB9259729.1"/>
    <property type="molecule type" value="Genomic_DNA"/>
</dbReference>
<feature type="signal peptide" evidence="17">
    <location>
        <begin position="1"/>
        <end position="28"/>
    </location>
</feature>
<evidence type="ECO:0000256" key="13">
    <source>
        <dbReference type="ARBA" id="ARBA00049723"/>
    </source>
</evidence>
<feature type="region of interest" description="Disordered" evidence="16">
    <location>
        <begin position="29"/>
        <end position="49"/>
    </location>
</feature>
<dbReference type="SUPFAM" id="SSF51905">
    <property type="entry name" value="FAD/NAD(P)-binding domain"/>
    <property type="match status" value="1"/>
</dbReference>
<feature type="compositionally biased region" description="Low complexity" evidence="16">
    <location>
        <begin position="29"/>
        <end position="45"/>
    </location>
</feature>
<dbReference type="InterPro" id="IPR003953">
    <property type="entry name" value="FAD-dep_OxRdtase_2_FAD-bd"/>
</dbReference>
<dbReference type="Pfam" id="PF00890">
    <property type="entry name" value="FAD_binding_2"/>
    <property type="match status" value="1"/>
</dbReference>
<evidence type="ECO:0000256" key="2">
    <source>
        <dbReference type="ARBA" id="ARBA00010790"/>
    </source>
</evidence>
<evidence type="ECO:0000256" key="10">
    <source>
        <dbReference type="ARBA" id="ARBA00023235"/>
    </source>
</evidence>
<comment type="cofactor">
    <cofactor evidence="1">
        <name>FAD</name>
        <dbReference type="ChEBI" id="CHEBI:57692"/>
    </cofactor>
</comment>
<feature type="domain" description="Glucose-methanol-choline oxidoreductase C-terminal" evidence="20">
    <location>
        <begin position="474"/>
        <end position="530"/>
    </location>
</feature>
<keyword evidence="6" id="KW-0560">Oxidoreductase</keyword>
<evidence type="ECO:0000313" key="22">
    <source>
        <dbReference type="Proteomes" id="UP001589700"/>
    </source>
</evidence>
<evidence type="ECO:0000256" key="14">
    <source>
        <dbReference type="ARBA" id="ARBA00049744"/>
    </source>
</evidence>
<keyword evidence="7" id="KW-0443">Lipid metabolism</keyword>
<keyword evidence="9" id="KW-0753">Steroid metabolism</keyword>
<evidence type="ECO:0000259" key="19">
    <source>
        <dbReference type="Pfam" id="PF00890"/>
    </source>
</evidence>
<dbReference type="Proteomes" id="UP001589700">
    <property type="component" value="Unassembled WGS sequence"/>
</dbReference>
<proteinExistence type="inferred from homology"/>
<keyword evidence="17" id="KW-0732">Signal</keyword>
<protein>
    <recommendedName>
        <fullName evidence="14">Cholesterol oxidase</fullName>
        <ecNumber evidence="13">1.1.3.6</ecNumber>
        <ecNumber evidence="11">5.3.3.1</ecNumber>
    </recommendedName>
    <alternativeName>
        <fullName evidence="15">Cholesterol isomerase</fullName>
    </alternativeName>
</protein>
<evidence type="ECO:0000256" key="9">
    <source>
        <dbReference type="ARBA" id="ARBA00023221"/>
    </source>
</evidence>
<dbReference type="PROSITE" id="PS51318">
    <property type="entry name" value="TAT"/>
    <property type="match status" value="1"/>
</dbReference>
<feature type="domain" description="FAD-dependent oxidoreductase 2 FAD-binding" evidence="19">
    <location>
        <begin position="63"/>
        <end position="93"/>
    </location>
</feature>
<sequence length="546" mass="57654">MHHLSRRGFLGAVTAAGLTALTAGTAGAQPTAPAGAAPHTGSAGPEAARPATRIPHEVEDHRVLVVGSGFGGGIAALRLAQAGVPVVVVERGRRWPTGPDARTFPSALQPDERALWFRSSPEVFGRPVDLPRYTGLLEASVGENMTSVCATGVGGGSLIYQGMALQPTEELFHTWFPGAIDWREMDQQHYPRVARMLGLAEAPDELVAAPQYAAARAFAHRVREAGLPLRKIPMPIDWDYALAELRGEMRPSYTNGDGSLGVNNGGKNSVDVTYLAQAEATGLVDVRPLHDVRAMRRLPDGRWELDVEVLDTAGHVQRTLALRAPALILSAGSVGTSTLLTRAAATGAVTDLPDQIGTGWGTNADRIYLWSDPTAGFGAVQGGPVVYGSLNWDDPHTAHTLIQASIPPVGAEVHSTMMVGYGVSADRGRVVYDAAQDRGVIRWPSGGDDDIVFGHIDRTARRIAGATGHLTDTNRIVNSTWHPLGGAPMGSVCDLEGRVLGQRGLYVVDGALIPGTTAACNPSWTIAAVAERALDRIVHHDVGAVI</sequence>
<dbReference type="PANTHER" id="PTHR47470">
    <property type="entry name" value="CHOLESTEROL OXIDASE"/>
    <property type="match status" value="1"/>
</dbReference>
<evidence type="ECO:0000256" key="16">
    <source>
        <dbReference type="SAM" id="MobiDB-lite"/>
    </source>
</evidence>
<evidence type="ECO:0000256" key="8">
    <source>
        <dbReference type="ARBA" id="ARBA00023166"/>
    </source>
</evidence>
<accession>A0ABV5JPQ9</accession>
<dbReference type="EC" id="5.3.3.1" evidence="11"/>
<evidence type="ECO:0000256" key="11">
    <source>
        <dbReference type="ARBA" id="ARBA00038856"/>
    </source>
</evidence>
<evidence type="ECO:0000256" key="7">
    <source>
        <dbReference type="ARBA" id="ARBA00023098"/>
    </source>
</evidence>
<dbReference type="InterPro" id="IPR006311">
    <property type="entry name" value="TAT_signal"/>
</dbReference>
<dbReference type="RefSeq" id="WP_182632341.1">
    <property type="nucleotide sequence ID" value="NZ_JAALDM010000134.1"/>
</dbReference>
<evidence type="ECO:0000259" key="20">
    <source>
        <dbReference type="Pfam" id="PF05199"/>
    </source>
</evidence>
<comment type="caution">
    <text evidence="21">The sequence shown here is derived from an EMBL/GenBank/DDBJ whole genome shotgun (WGS) entry which is preliminary data.</text>
</comment>
<reference evidence="21 22" key="1">
    <citation type="submission" date="2024-09" db="EMBL/GenBank/DDBJ databases">
        <authorList>
            <person name="Sun Q."/>
            <person name="Mori K."/>
        </authorList>
    </citation>
    <scope>NUCLEOTIDE SEQUENCE [LARGE SCALE GENOMIC DNA]</scope>
    <source>
        <strain evidence="21 22">CCM 7659</strain>
    </source>
</reference>
<dbReference type="PANTHER" id="PTHR47470:SF1">
    <property type="entry name" value="FAD-DEPENDENT OXIDOREDUCTASE 2 FAD BINDING DOMAIN-CONTAINING PROTEIN"/>
    <property type="match status" value="1"/>
</dbReference>
<dbReference type="InterPro" id="IPR007867">
    <property type="entry name" value="GMC_OxRtase_C"/>
</dbReference>
<keyword evidence="3" id="KW-0153">Cholesterol metabolism</keyword>
<dbReference type="InterPro" id="IPR019546">
    <property type="entry name" value="TAT_signal_bac_arc"/>
</dbReference>
<evidence type="ECO:0000256" key="4">
    <source>
        <dbReference type="ARBA" id="ARBA00022630"/>
    </source>
</evidence>
<evidence type="ECO:0000256" key="1">
    <source>
        <dbReference type="ARBA" id="ARBA00001974"/>
    </source>
</evidence>
<name>A0ABV5JPQ9_9ACTN</name>
<evidence type="ECO:0000256" key="6">
    <source>
        <dbReference type="ARBA" id="ARBA00023002"/>
    </source>
</evidence>
<evidence type="ECO:0000256" key="17">
    <source>
        <dbReference type="SAM" id="SignalP"/>
    </source>
</evidence>
<comment type="similarity">
    <text evidence="2">Belongs to the GMC oxidoreductase family.</text>
</comment>
<gene>
    <name evidence="21" type="ORF">ACFFVD_07930</name>
</gene>
<dbReference type="NCBIfam" id="TIGR01409">
    <property type="entry name" value="TAT_signal_seq"/>
    <property type="match status" value="1"/>
</dbReference>
<dbReference type="InterPro" id="IPR052542">
    <property type="entry name" value="Cholesterol_Oxidase"/>
</dbReference>
<dbReference type="EC" id="1.1.3.6" evidence="13"/>
<evidence type="ECO:0000259" key="18">
    <source>
        <dbReference type="Pfam" id="PF00732"/>
    </source>
</evidence>
<evidence type="ECO:0000256" key="12">
    <source>
        <dbReference type="ARBA" id="ARBA00049645"/>
    </source>
</evidence>
<dbReference type="Pfam" id="PF00732">
    <property type="entry name" value="GMC_oxred_N"/>
    <property type="match status" value="1"/>
</dbReference>
<evidence type="ECO:0000256" key="15">
    <source>
        <dbReference type="ARBA" id="ARBA00049778"/>
    </source>
</evidence>
<evidence type="ECO:0000256" key="5">
    <source>
        <dbReference type="ARBA" id="ARBA00022827"/>
    </source>
</evidence>
<dbReference type="Pfam" id="PF05199">
    <property type="entry name" value="GMC_oxred_C"/>
    <property type="match status" value="1"/>
</dbReference>
<dbReference type="InterPro" id="IPR036188">
    <property type="entry name" value="FAD/NAD-bd_sf"/>
</dbReference>
<dbReference type="InterPro" id="IPR000172">
    <property type="entry name" value="GMC_OxRdtase_N"/>
</dbReference>
<evidence type="ECO:0000313" key="21">
    <source>
        <dbReference type="EMBL" id="MFB9259729.1"/>
    </source>
</evidence>
<keyword evidence="8" id="KW-1207">Sterol metabolism</keyword>
<keyword evidence="10" id="KW-0413">Isomerase</keyword>
<dbReference type="Gene3D" id="3.30.410.10">
    <property type="entry name" value="Cholesterol Oxidase, domain 2"/>
    <property type="match status" value="1"/>
</dbReference>
<keyword evidence="4" id="KW-0285">Flavoprotein</keyword>
<dbReference type="SUPFAM" id="SSF54373">
    <property type="entry name" value="FAD-linked reductases, C-terminal domain"/>
    <property type="match status" value="1"/>
</dbReference>
<comment type="pathway">
    <text evidence="12">Steroid metabolism; cholesterol degradation.</text>
</comment>
<feature type="domain" description="Glucose-methanol-choline oxidoreductase N-terminal" evidence="18">
    <location>
        <begin position="138"/>
        <end position="344"/>
    </location>
</feature>
<dbReference type="Gene3D" id="3.50.50.60">
    <property type="entry name" value="FAD/NAD(P)-binding domain"/>
    <property type="match status" value="1"/>
</dbReference>